<comment type="caution">
    <text evidence="4">The sequence shown here is derived from an EMBL/GenBank/DDBJ whole genome shotgun (WGS) entry which is preliminary data.</text>
</comment>
<accession>A0AAW2YI66</accession>
<reference evidence="4 5" key="1">
    <citation type="submission" date="2024-03" db="EMBL/GenBank/DDBJ databases">
        <title>The Acrasis kona genome and developmental transcriptomes reveal deep origins of eukaryotic multicellular pathways.</title>
        <authorList>
            <person name="Sheikh S."/>
            <person name="Fu C.-J."/>
            <person name="Brown M.W."/>
            <person name="Baldauf S.L."/>
        </authorList>
    </citation>
    <scope>NUCLEOTIDE SEQUENCE [LARGE SCALE GENOMIC DNA]</scope>
    <source>
        <strain evidence="4 5">ATCC MYA-3509</strain>
    </source>
</reference>
<dbReference type="Pfam" id="PF16173">
    <property type="entry name" value="DUF4874"/>
    <property type="match status" value="1"/>
</dbReference>
<evidence type="ECO:0000259" key="3">
    <source>
        <dbReference type="Pfam" id="PF16173"/>
    </source>
</evidence>
<proteinExistence type="predicted"/>
<dbReference type="Proteomes" id="UP001431209">
    <property type="component" value="Unassembled WGS sequence"/>
</dbReference>
<dbReference type="InterPro" id="IPR032267">
    <property type="entry name" value="DUF4832"/>
</dbReference>
<evidence type="ECO:0000259" key="2">
    <source>
        <dbReference type="Pfam" id="PF16116"/>
    </source>
</evidence>
<feature type="domain" description="DUF4832" evidence="2">
    <location>
        <begin position="225"/>
        <end position="421"/>
    </location>
</feature>
<name>A0AAW2YI66_9EUKA</name>
<feature type="domain" description="DUF4874" evidence="3">
    <location>
        <begin position="34"/>
        <end position="197"/>
    </location>
</feature>
<dbReference type="AlphaFoldDB" id="A0AAW2YI66"/>
<evidence type="ECO:0000313" key="5">
    <source>
        <dbReference type="Proteomes" id="UP001431209"/>
    </source>
</evidence>
<evidence type="ECO:0000256" key="1">
    <source>
        <dbReference type="SAM" id="SignalP"/>
    </source>
</evidence>
<feature type="signal peptide" evidence="1">
    <location>
        <begin position="1"/>
        <end position="17"/>
    </location>
</feature>
<keyword evidence="5" id="KW-1185">Reference proteome</keyword>
<organism evidence="4 5">
    <name type="scientific">Acrasis kona</name>
    <dbReference type="NCBI Taxonomy" id="1008807"/>
    <lineage>
        <taxon>Eukaryota</taxon>
        <taxon>Discoba</taxon>
        <taxon>Heterolobosea</taxon>
        <taxon>Tetramitia</taxon>
        <taxon>Eutetramitia</taxon>
        <taxon>Acrasidae</taxon>
        <taxon>Acrasis</taxon>
    </lineage>
</organism>
<dbReference type="InterPro" id="IPR032379">
    <property type="entry name" value="DUF4874"/>
</dbReference>
<sequence>MLVRLFFLALFFTCALLQSNYVTFSRDDTTILLNPERGFYSEVETQSVLESPQPLADSDMSDLLSQNIVLIQRSWYMKALRNTSSLPTSQLQLVAKDFAMIRKYNFKIIPRFTYSQDPTEPDASMAIIQSHLSQLTPILQNNSDIIAVFQAGFIGSYGEWYYSSNNINNIGNYTLLINSLLSILPQDRVIQIRVPQYKQQIYNSITSPYNVNSPATGIRSSNYSRIGIHDDCFLADAYDQGTFNIDTDRQWLANESLRIPFGGESCATSSYSVCGNAKIDLAKFHMSFVNIAYFPGVISSWKSGGCFNEFANKLGYRLSLISASTNINGNQVSYSIAFNNSGYAAPYNAYQIHLGLVNSAGVVYNLPLSHDVRYWTPEVSPIVISSTVSLSSNVPFDSYRMLIKVCDPLLSSASYCIKLANTDTSYNATTGYHSLKSSILYNSTTLQTQVATPTVAQSSTTSPSINSASTLLAKTSMIVAVLSSILLCM</sequence>
<gene>
    <name evidence="4" type="ORF">AKO1_006191</name>
</gene>
<feature type="chain" id="PRO_5043610123" evidence="1">
    <location>
        <begin position="18"/>
        <end position="489"/>
    </location>
</feature>
<dbReference type="Pfam" id="PF16116">
    <property type="entry name" value="DUF4832"/>
    <property type="match status" value="1"/>
</dbReference>
<keyword evidence="1" id="KW-0732">Signal</keyword>
<protein>
    <submittedName>
        <fullName evidence="4">AFC3</fullName>
    </submittedName>
</protein>
<evidence type="ECO:0000313" key="4">
    <source>
        <dbReference type="EMBL" id="KAL0476668.1"/>
    </source>
</evidence>
<dbReference type="EMBL" id="JAOPGA020000078">
    <property type="protein sequence ID" value="KAL0476668.1"/>
    <property type="molecule type" value="Genomic_DNA"/>
</dbReference>